<gene>
    <name evidence="2" type="ORF">Ahy_A03g010852</name>
</gene>
<reference evidence="2 3" key="1">
    <citation type="submission" date="2019-01" db="EMBL/GenBank/DDBJ databases">
        <title>Sequencing of cultivated peanut Arachis hypogaea provides insights into genome evolution and oil improvement.</title>
        <authorList>
            <person name="Chen X."/>
        </authorList>
    </citation>
    <scope>NUCLEOTIDE SEQUENCE [LARGE SCALE GENOMIC DNA]</scope>
    <source>
        <strain evidence="3">cv. Fuhuasheng</strain>
        <tissue evidence="2">Leaves</tissue>
    </source>
</reference>
<organism evidence="2 3">
    <name type="scientific">Arachis hypogaea</name>
    <name type="common">Peanut</name>
    <dbReference type="NCBI Taxonomy" id="3818"/>
    <lineage>
        <taxon>Eukaryota</taxon>
        <taxon>Viridiplantae</taxon>
        <taxon>Streptophyta</taxon>
        <taxon>Embryophyta</taxon>
        <taxon>Tracheophyta</taxon>
        <taxon>Spermatophyta</taxon>
        <taxon>Magnoliopsida</taxon>
        <taxon>eudicotyledons</taxon>
        <taxon>Gunneridae</taxon>
        <taxon>Pentapetalae</taxon>
        <taxon>rosids</taxon>
        <taxon>fabids</taxon>
        <taxon>Fabales</taxon>
        <taxon>Fabaceae</taxon>
        <taxon>Papilionoideae</taxon>
        <taxon>50 kb inversion clade</taxon>
        <taxon>dalbergioids sensu lato</taxon>
        <taxon>Dalbergieae</taxon>
        <taxon>Pterocarpus clade</taxon>
        <taxon>Arachis</taxon>
    </lineage>
</organism>
<comment type="caution">
    <text evidence="2">The sequence shown here is derived from an EMBL/GenBank/DDBJ whole genome shotgun (WGS) entry which is preliminary data.</text>
</comment>
<keyword evidence="3" id="KW-1185">Reference proteome</keyword>
<evidence type="ECO:0000313" key="2">
    <source>
        <dbReference type="EMBL" id="RYR64809.1"/>
    </source>
</evidence>
<dbReference type="Proteomes" id="UP000289738">
    <property type="component" value="Chromosome A03"/>
</dbReference>
<dbReference type="EMBL" id="SDMP01000003">
    <property type="protein sequence ID" value="RYR64809.1"/>
    <property type="molecule type" value="Genomic_DNA"/>
</dbReference>
<sequence length="85" mass="9280">MDRVGWTNFSSLFDGLDQFIPTQASPHTPTDLGLALRRFDSEGPHLSYAGANDVGEEAQPGRPRRNIRAPSCGTGWRLGHGGHQH</sequence>
<proteinExistence type="predicted"/>
<evidence type="ECO:0000313" key="3">
    <source>
        <dbReference type="Proteomes" id="UP000289738"/>
    </source>
</evidence>
<feature type="region of interest" description="Disordered" evidence="1">
    <location>
        <begin position="46"/>
        <end position="85"/>
    </location>
</feature>
<accession>A0A445DNR3</accession>
<evidence type="ECO:0000256" key="1">
    <source>
        <dbReference type="SAM" id="MobiDB-lite"/>
    </source>
</evidence>
<protein>
    <submittedName>
        <fullName evidence="2">Uncharacterized protein</fullName>
    </submittedName>
</protein>
<dbReference type="AlphaFoldDB" id="A0A445DNR3"/>
<name>A0A445DNR3_ARAHY</name>